<dbReference type="Pfam" id="PF00440">
    <property type="entry name" value="TetR_N"/>
    <property type="match status" value="1"/>
</dbReference>
<dbReference type="PANTHER" id="PTHR47506:SF10">
    <property type="entry name" value="TRANSCRIPTIONAL REGULATORY PROTEIN"/>
    <property type="match status" value="1"/>
</dbReference>
<dbReference type="InterPro" id="IPR001647">
    <property type="entry name" value="HTH_TetR"/>
</dbReference>
<dbReference type="InterPro" id="IPR011075">
    <property type="entry name" value="TetR_C"/>
</dbReference>
<evidence type="ECO:0000256" key="3">
    <source>
        <dbReference type="ARBA" id="ARBA00023163"/>
    </source>
</evidence>
<evidence type="ECO:0000313" key="7">
    <source>
        <dbReference type="Proteomes" id="UP000198725"/>
    </source>
</evidence>
<dbReference type="Proteomes" id="UP000198725">
    <property type="component" value="Unassembled WGS sequence"/>
</dbReference>
<feature type="domain" description="HTH tetR-type" evidence="5">
    <location>
        <begin position="1"/>
        <end position="58"/>
    </location>
</feature>
<dbReference type="InterPro" id="IPR009057">
    <property type="entry name" value="Homeodomain-like_sf"/>
</dbReference>
<evidence type="ECO:0000256" key="1">
    <source>
        <dbReference type="ARBA" id="ARBA00023015"/>
    </source>
</evidence>
<evidence type="ECO:0000256" key="2">
    <source>
        <dbReference type="ARBA" id="ARBA00023125"/>
    </source>
</evidence>
<sequence length="185" mass="19558">MATVLDGAVRIFRERGYNATSIADLSLATGLAAGSIYKAFKDKRGLFLAAFDRYVEEGDALRRLAFQNGGNGRDKLKSLLGLYANASSGAEGMRGCLVAGSTIELATMDAATARQVKAAHARTEQLLVRTIREGQVDGSINAAIDSGASAGLMLCILQGMRVVGKTGRSRDDMNALVELAMKILD</sequence>
<dbReference type="InterPro" id="IPR036271">
    <property type="entry name" value="Tet_transcr_reg_TetR-rel_C_sf"/>
</dbReference>
<dbReference type="InterPro" id="IPR023772">
    <property type="entry name" value="DNA-bd_HTH_TetR-type_CS"/>
</dbReference>
<dbReference type="RefSeq" id="WP_092705034.1">
    <property type="nucleotide sequence ID" value="NZ_FOSR01000017.1"/>
</dbReference>
<keyword evidence="7" id="KW-1185">Reference proteome</keyword>
<gene>
    <name evidence="6" type="ORF">SAMN05192579_11761</name>
</gene>
<dbReference type="EMBL" id="FOSR01000017">
    <property type="protein sequence ID" value="SFL16960.1"/>
    <property type="molecule type" value="Genomic_DNA"/>
</dbReference>
<dbReference type="GO" id="GO:0003677">
    <property type="term" value="F:DNA binding"/>
    <property type="evidence" value="ECO:0007669"/>
    <property type="project" value="UniProtKB-UniRule"/>
</dbReference>
<dbReference type="Gene3D" id="1.10.357.10">
    <property type="entry name" value="Tetracycline Repressor, domain 2"/>
    <property type="match status" value="1"/>
</dbReference>
<dbReference type="PROSITE" id="PS01081">
    <property type="entry name" value="HTH_TETR_1"/>
    <property type="match status" value="1"/>
</dbReference>
<evidence type="ECO:0000313" key="6">
    <source>
        <dbReference type="EMBL" id="SFL16960.1"/>
    </source>
</evidence>
<keyword evidence="2 4" id="KW-0238">DNA-binding</keyword>
<reference evidence="7" key="1">
    <citation type="submission" date="2016-10" db="EMBL/GenBank/DDBJ databases">
        <authorList>
            <person name="Varghese N."/>
            <person name="Submissions S."/>
        </authorList>
    </citation>
    <scope>NUCLEOTIDE SEQUENCE [LARGE SCALE GENOMIC DNA]</scope>
    <source>
        <strain evidence="7">MO64</strain>
    </source>
</reference>
<evidence type="ECO:0000259" key="5">
    <source>
        <dbReference type="PROSITE" id="PS50977"/>
    </source>
</evidence>
<protein>
    <submittedName>
        <fullName evidence="6">DNA-binding transcriptional regulator, AcrR family</fullName>
    </submittedName>
</protein>
<proteinExistence type="predicted"/>
<dbReference type="PANTHER" id="PTHR47506">
    <property type="entry name" value="TRANSCRIPTIONAL REGULATORY PROTEIN"/>
    <property type="match status" value="1"/>
</dbReference>
<dbReference type="Pfam" id="PF16925">
    <property type="entry name" value="TetR_C_13"/>
    <property type="match status" value="1"/>
</dbReference>
<evidence type="ECO:0000256" key="4">
    <source>
        <dbReference type="PROSITE-ProRule" id="PRU00335"/>
    </source>
</evidence>
<dbReference type="SUPFAM" id="SSF48498">
    <property type="entry name" value="Tetracyclin repressor-like, C-terminal domain"/>
    <property type="match status" value="1"/>
</dbReference>
<dbReference type="AlphaFoldDB" id="A0A1I4FI25"/>
<dbReference type="Gene3D" id="1.10.10.60">
    <property type="entry name" value="Homeodomain-like"/>
    <property type="match status" value="1"/>
</dbReference>
<accession>A0A1I4FI25</accession>
<dbReference type="SUPFAM" id="SSF46689">
    <property type="entry name" value="Homeodomain-like"/>
    <property type="match status" value="1"/>
</dbReference>
<name>A0A1I4FI25_9GAMM</name>
<dbReference type="PRINTS" id="PR00455">
    <property type="entry name" value="HTHTETR"/>
</dbReference>
<organism evidence="6 7">
    <name type="scientific">Rhodanobacter glycinis</name>
    <dbReference type="NCBI Taxonomy" id="582702"/>
    <lineage>
        <taxon>Bacteria</taxon>
        <taxon>Pseudomonadati</taxon>
        <taxon>Pseudomonadota</taxon>
        <taxon>Gammaproteobacteria</taxon>
        <taxon>Lysobacterales</taxon>
        <taxon>Rhodanobacteraceae</taxon>
        <taxon>Rhodanobacter</taxon>
    </lineage>
</organism>
<keyword evidence="1" id="KW-0805">Transcription regulation</keyword>
<keyword evidence="3" id="KW-0804">Transcription</keyword>
<dbReference type="PROSITE" id="PS50977">
    <property type="entry name" value="HTH_TETR_2"/>
    <property type="match status" value="1"/>
</dbReference>
<feature type="DNA-binding region" description="H-T-H motif" evidence="4">
    <location>
        <begin position="21"/>
        <end position="40"/>
    </location>
</feature>